<proteinExistence type="predicted"/>
<sequence length="135" mass="15643">MSADEEQAKLPRMGCIENICSDFLTFLQIIPLSILQIPHLTMIIYTEAQHEVIYQLEVKDNRLLRVHYWADFNKHTQGPNPNSDDENFQFIRLPKNKNIGTGRSQLLCQMRALRTLRGDNTALCTVDVPTCLFYM</sequence>
<gene>
    <name evidence="1" type="ORF">GDO78_013289</name>
</gene>
<organism evidence="1 2">
    <name type="scientific">Eleutherodactylus coqui</name>
    <name type="common">Puerto Rican coqui</name>
    <dbReference type="NCBI Taxonomy" id="57060"/>
    <lineage>
        <taxon>Eukaryota</taxon>
        <taxon>Metazoa</taxon>
        <taxon>Chordata</taxon>
        <taxon>Craniata</taxon>
        <taxon>Vertebrata</taxon>
        <taxon>Euteleostomi</taxon>
        <taxon>Amphibia</taxon>
        <taxon>Batrachia</taxon>
        <taxon>Anura</taxon>
        <taxon>Neobatrachia</taxon>
        <taxon>Hyloidea</taxon>
        <taxon>Eleutherodactylidae</taxon>
        <taxon>Eleutherodactylinae</taxon>
        <taxon>Eleutherodactylus</taxon>
        <taxon>Eleutherodactylus</taxon>
    </lineage>
</organism>
<accession>A0A8J6EY24</accession>
<evidence type="ECO:0000313" key="1">
    <source>
        <dbReference type="EMBL" id="KAG9478202.1"/>
    </source>
</evidence>
<dbReference type="Proteomes" id="UP000770717">
    <property type="component" value="Unassembled WGS sequence"/>
</dbReference>
<evidence type="ECO:0000313" key="2">
    <source>
        <dbReference type="Proteomes" id="UP000770717"/>
    </source>
</evidence>
<comment type="caution">
    <text evidence="1">The sequence shown here is derived from an EMBL/GenBank/DDBJ whole genome shotgun (WGS) entry which is preliminary data.</text>
</comment>
<name>A0A8J6EY24_ELECQ</name>
<dbReference type="EMBL" id="WNTK01000009">
    <property type="protein sequence ID" value="KAG9478202.1"/>
    <property type="molecule type" value="Genomic_DNA"/>
</dbReference>
<dbReference type="AlphaFoldDB" id="A0A8J6EY24"/>
<reference evidence="1" key="1">
    <citation type="thesis" date="2020" institute="ProQuest LLC" country="789 East Eisenhower Parkway, Ann Arbor, MI, USA">
        <title>Comparative Genomics and Chromosome Evolution.</title>
        <authorList>
            <person name="Mudd A.B."/>
        </authorList>
    </citation>
    <scope>NUCLEOTIDE SEQUENCE</scope>
    <source>
        <strain evidence="1">HN-11 Male</strain>
        <tissue evidence="1">Kidney and liver</tissue>
    </source>
</reference>
<protein>
    <submittedName>
        <fullName evidence="1">Uncharacterized protein</fullName>
    </submittedName>
</protein>
<keyword evidence="2" id="KW-1185">Reference proteome</keyword>